<gene>
    <name evidence="2" type="ORF">Cocul_00558</name>
</gene>
<evidence type="ECO:0000256" key="1">
    <source>
        <dbReference type="SAM" id="Phobius"/>
    </source>
</evidence>
<evidence type="ECO:0000313" key="2">
    <source>
        <dbReference type="EMBL" id="KQB85419.1"/>
    </source>
</evidence>
<keyword evidence="1" id="KW-0812">Transmembrane</keyword>
<proteinExistence type="predicted"/>
<feature type="transmembrane region" description="Helical" evidence="1">
    <location>
        <begin position="230"/>
        <end position="263"/>
    </location>
</feature>
<feature type="transmembrane region" description="Helical" evidence="1">
    <location>
        <begin position="105"/>
        <end position="127"/>
    </location>
</feature>
<keyword evidence="1" id="KW-0472">Membrane</keyword>
<dbReference type="Proteomes" id="UP000050517">
    <property type="component" value="Unassembled WGS sequence"/>
</dbReference>
<feature type="transmembrane region" description="Helical" evidence="1">
    <location>
        <begin position="182"/>
        <end position="209"/>
    </location>
</feature>
<comment type="caution">
    <text evidence="2">The sequence shown here is derived from an EMBL/GenBank/DDBJ whole genome shotgun (WGS) entry which is preliminary data.</text>
</comment>
<dbReference type="EMBL" id="LKST01000001">
    <property type="protein sequence ID" value="KQB85419.1"/>
    <property type="molecule type" value="Genomic_DNA"/>
</dbReference>
<evidence type="ECO:0008006" key="4">
    <source>
        <dbReference type="Google" id="ProtNLM"/>
    </source>
</evidence>
<evidence type="ECO:0000313" key="3">
    <source>
        <dbReference type="Proteomes" id="UP000050517"/>
    </source>
</evidence>
<accession>A0A0Q1DYU0</accession>
<keyword evidence="3" id="KW-1185">Reference proteome</keyword>
<keyword evidence="1" id="KW-1133">Transmembrane helix</keyword>
<organism evidence="2 3">
    <name type="scientific">Corynebacterium oculi</name>
    <dbReference type="NCBI Taxonomy" id="1544416"/>
    <lineage>
        <taxon>Bacteria</taxon>
        <taxon>Bacillati</taxon>
        <taxon>Actinomycetota</taxon>
        <taxon>Actinomycetes</taxon>
        <taxon>Mycobacteriales</taxon>
        <taxon>Corynebacteriaceae</taxon>
        <taxon>Corynebacterium</taxon>
    </lineage>
</organism>
<dbReference type="OrthoDB" id="4423941at2"/>
<dbReference type="RefSeq" id="WP_055121747.1">
    <property type="nucleotide sequence ID" value="NZ_LKST01000001.1"/>
</dbReference>
<feature type="transmembrane region" description="Helical" evidence="1">
    <location>
        <begin position="148"/>
        <end position="176"/>
    </location>
</feature>
<dbReference type="PATRIC" id="fig|1544416.3.peg.563"/>
<protein>
    <recommendedName>
        <fullName evidence="4">DUF975 family protein</fullName>
    </recommendedName>
</protein>
<reference evidence="2 3" key="1">
    <citation type="submission" date="2015-10" db="EMBL/GenBank/DDBJ databases">
        <title>Corynebacteirum lowii and Corynebacterium oculi species nova, derived from human clinical disease and and emended description of Corynebacterium mastiditis.</title>
        <authorList>
            <person name="Bernard K."/>
            <person name="Pacheco A.L."/>
            <person name="Mcdougall C."/>
            <person name="Burtx T."/>
            <person name="Weibe D."/>
            <person name="Tyler S."/>
            <person name="Olson A.B."/>
            <person name="Cnockaert M."/>
            <person name="Eguchi H."/>
            <person name="Kuwahara T."/>
            <person name="Nakayama-Imaohji H."/>
            <person name="Boudewijins M."/>
            <person name="Van Hoecke F."/>
            <person name="Bernier A.-M."/>
            <person name="Vandamme P."/>
        </authorList>
    </citation>
    <scope>NUCLEOTIDE SEQUENCE [LARGE SCALE GENOMIC DNA]</scope>
    <source>
        <strain evidence="2 3">NML 130210</strain>
    </source>
</reference>
<sequence length="282" mass="30967">MTYPSTPHPEDSPGFDKYPQYVQETPEWAQEKPREGTGKVNVGEAISWGFKAVFSSWYIWIIGTLILGIVTAALFFVVSFLPAMEAMDSIEADEMYTTTNLGDDWGSLLMSVGQVLITPFILTGLLAQVNKKRVGLGDFFRNVRYFQVLALSIVQFFLSVVGLAIVVVPLVVAVVTTGANDLFIVGILGAVMILSFLINPFFIFWNWYAADGYGFKESIVLGFKAGKRNYGVLLLFSFAGGIALVLGGLFTFTLGFLVLLPAYYLIYAHMFRQASQGALPAA</sequence>
<dbReference type="AlphaFoldDB" id="A0A0Q1DYU0"/>
<name>A0A0Q1DYU0_9CORY</name>
<feature type="transmembrane region" description="Helical" evidence="1">
    <location>
        <begin position="57"/>
        <end position="81"/>
    </location>
</feature>